<evidence type="ECO:0000313" key="1">
    <source>
        <dbReference type="EMBL" id="KIY49032.1"/>
    </source>
</evidence>
<sequence>MIGRSRPIATVPALSPALALETVAPLGRARARGLDGPSDEGVTITPAGLRHGHARVSAREIGESGTFVPPISPPPHLAMADAAPPRPRPLPLGLCGPGRNAVIASSSTSTAAFCGRHLCLAPNDHTVVVGLRLDTDGHSRSSTAALCSGGGLSTLEDRVLRSPRSSTAPPLPCAAVAVFLPSRTAERGPRGRPLPHHCARQRWRPFCPRGPRSAVLEVLHRSTAALCSGGGLFALEDRRTRSSRCSTATPLHSAVAAAFPPRRPRFAAVRLFLSPTTMSCGRWARSERGRPQNAVVTSCSTTTAAFCGRLLLPEPNDHLVWSLGFGSASTTAPRGRHVVPHFDGRSTRPSLLEPNGHLVWPLGSPSSLTAALRGRQLLEPNDHIVWPLGSRSTSTTALCGRRIVRPPRRPLNAAVGSFLSPTTTRCGHWAHPRPRRPRNVVVRSSLTSTAALRGRRFFLAPNGHLVWPLGSPSTPTATFRGRRLLREPNGHLAWLLGSPLMTTTASCGRRVIVELDGRLAQLLEFPSSPSTAQRACRVVLDLGHHFAWWPGSYL</sequence>
<dbReference type="EMBL" id="KN881733">
    <property type="protein sequence ID" value="KIY49032.1"/>
    <property type="molecule type" value="Genomic_DNA"/>
</dbReference>
<reference evidence="1 2" key="1">
    <citation type="journal article" date="2015" name="Fungal Genet. Biol.">
        <title>Evolution of novel wood decay mechanisms in Agaricales revealed by the genome sequences of Fistulina hepatica and Cylindrobasidium torrendii.</title>
        <authorList>
            <person name="Floudas D."/>
            <person name="Held B.W."/>
            <person name="Riley R."/>
            <person name="Nagy L.G."/>
            <person name="Koehler G."/>
            <person name="Ransdell A.S."/>
            <person name="Younus H."/>
            <person name="Chow J."/>
            <person name="Chiniquy J."/>
            <person name="Lipzen A."/>
            <person name="Tritt A."/>
            <person name="Sun H."/>
            <person name="Haridas S."/>
            <person name="LaButti K."/>
            <person name="Ohm R.A."/>
            <person name="Kues U."/>
            <person name="Blanchette R.A."/>
            <person name="Grigoriev I.V."/>
            <person name="Minto R.E."/>
            <person name="Hibbett D.S."/>
        </authorList>
    </citation>
    <scope>NUCLEOTIDE SEQUENCE [LARGE SCALE GENOMIC DNA]</scope>
    <source>
        <strain evidence="1 2">ATCC 64428</strain>
    </source>
</reference>
<evidence type="ECO:0000313" key="2">
    <source>
        <dbReference type="Proteomes" id="UP000054144"/>
    </source>
</evidence>
<gene>
    <name evidence="1" type="ORF">FISHEDRAFT_73031</name>
</gene>
<accession>A0A0D7ADG5</accession>
<proteinExistence type="predicted"/>
<organism evidence="1 2">
    <name type="scientific">Fistulina hepatica ATCC 64428</name>
    <dbReference type="NCBI Taxonomy" id="1128425"/>
    <lineage>
        <taxon>Eukaryota</taxon>
        <taxon>Fungi</taxon>
        <taxon>Dikarya</taxon>
        <taxon>Basidiomycota</taxon>
        <taxon>Agaricomycotina</taxon>
        <taxon>Agaricomycetes</taxon>
        <taxon>Agaricomycetidae</taxon>
        <taxon>Agaricales</taxon>
        <taxon>Fistulinaceae</taxon>
        <taxon>Fistulina</taxon>
    </lineage>
</organism>
<keyword evidence="2" id="KW-1185">Reference proteome</keyword>
<dbReference type="AlphaFoldDB" id="A0A0D7ADG5"/>
<dbReference type="Proteomes" id="UP000054144">
    <property type="component" value="Unassembled WGS sequence"/>
</dbReference>
<name>A0A0D7ADG5_9AGAR</name>
<protein>
    <submittedName>
        <fullName evidence="1">Uncharacterized protein</fullName>
    </submittedName>
</protein>